<reference evidence="1" key="2">
    <citation type="submission" date="2020-05" db="UniProtKB">
        <authorList>
            <consortium name="EnsemblMetazoa"/>
        </authorList>
    </citation>
    <scope>IDENTIFICATION</scope>
    <source>
        <strain evidence="1">MINIMUS1</strain>
    </source>
</reference>
<organism evidence="1 2">
    <name type="scientific">Anopheles minimus</name>
    <dbReference type="NCBI Taxonomy" id="112268"/>
    <lineage>
        <taxon>Eukaryota</taxon>
        <taxon>Metazoa</taxon>
        <taxon>Ecdysozoa</taxon>
        <taxon>Arthropoda</taxon>
        <taxon>Hexapoda</taxon>
        <taxon>Insecta</taxon>
        <taxon>Pterygota</taxon>
        <taxon>Neoptera</taxon>
        <taxon>Endopterygota</taxon>
        <taxon>Diptera</taxon>
        <taxon>Nematocera</taxon>
        <taxon>Culicoidea</taxon>
        <taxon>Culicidae</taxon>
        <taxon>Anophelinae</taxon>
        <taxon>Anopheles</taxon>
    </lineage>
</organism>
<dbReference type="AlphaFoldDB" id="A0A182W8I9"/>
<sequence>SQTINRPLPKCHLPLPFLLQRTLCPASSEDPNMIFCSSSNSSSGSSIVQENDDYTNDVICQPATEEEFDHLNNLQSTSAPHTGMKPACCESGIVLNKLNKMERELKLVSTKLDYLLDELHGLPRNSDGSATFDFELIDSWTNLKQTLEIRTEHTDNQF</sequence>
<name>A0A182W8I9_9DIPT</name>
<evidence type="ECO:0000313" key="1">
    <source>
        <dbReference type="EnsemblMetazoa" id="AMIN006663-PA"/>
    </source>
</evidence>
<accession>A0A182W8I9</accession>
<dbReference type="Proteomes" id="UP000075920">
    <property type="component" value="Unassembled WGS sequence"/>
</dbReference>
<proteinExistence type="predicted"/>
<dbReference type="EnsemblMetazoa" id="AMIN006663-RA">
    <property type="protein sequence ID" value="AMIN006663-PA"/>
    <property type="gene ID" value="AMIN006663"/>
</dbReference>
<reference evidence="2" key="1">
    <citation type="submission" date="2013-03" db="EMBL/GenBank/DDBJ databases">
        <title>The Genome Sequence of Anopheles minimus MINIMUS1.</title>
        <authorList>
            <consortium name="The Broad Institute Genomics Platform"/>
            <person name="Neafsey D.E."/>
            <person name="Walton C."/>
            <person name="Walker B."/>
            <person name="Young S.K."/>
            <person name="Zeng Q."/>
            <person name="Gargeya S."/>
            <person name="Fitzgerald M."/>
            <person name="Haas B."/>
            <person name="Abouelleil A."/>
            <person name="Allen A.W."/>
            <person name="Alvarado L."/>
            <person name="Arachchi H.M."/>
            <person name="Berlin A.M."/>
            <person name="Chapman S.B."/>
            <person name="Gainer-Dewar J."/>
            <person name="Goldberg J."/>
            <person name="Griggs A."/>
            <person name="Gujja S."/>
            <person name="Hansen M."/>
            <person name="Howarth C."/>
            <person name="Imamovic A."/>
            <person name="Ireland A."/>
            <person name="Larimer J."/>
            <person name="McCowan C."/>
            <person name="Murphy C."/>
            <person name="Pearson M."/>
            <person name="Poon T.W."/>
            <person name="Priest M."/>
            <person name="Roberts A."/>
            <person name="Saif S."/>
            <person name="Shea T."/>
            <person name="Sisk P."/>
            <person name="Sykes S."/>
            <person name="Wortman J."/>
            <person name="Nusbaum C."/>
            <person name="Birren B."/>
        </authorList>
    </citation>
    <scope>NUCLEOTIDE SEQUENCE [LARGE SCALE GENOMIC DNA]</scope>
    <source>
        <strain evidence="2">MINIMUS1</strain>
    </source>
</reference>
<dbReference type="VEuPathDB" id="VectorBase:AMIN006663"/>
<protein>
    <submittedName>
        <fullName evidence="1">Uncharacterized protein</fullName>
    </submittedName>
</protein>
<evidence type="ECO:0000313" key="2">
    <source>
        <dbReference type="Proteomes" id="UP000075920"/>
    </source>
</evidence>
<keyword evidence="2" id="KW-1185">Reference proteome</keyword>